<evidence type="ECO:0008006" key="3">
    <source>
        <dbReference type="Google" id="ProtNLM"/>
    </source>
</evidence>
<evidence type="ECO:0000313" key="1">
    <source>
        <dbReference type="EMBL" id="MFC4729498.1"/>
    </source>
</evidence>
<gene>
    <name evidence="1" type="ORF">ACFO3Q_15115</name>
</gene>
<dbReference type="RefSeq" id="WP_377005547.1">
    <property type="nucleotide sequence ID" value="NZ_JBHSGG010000044.1"/>
</dbReference>
<organism evidence="1 2">
    <name type="scientific">Coralloluteibacterium thermophilum</name>
    <dbReference type="NCBI Taxonomy" id="2707049"/>
    <lineage>
        <taxon>Bacteria</taxon>
        <taxon>Pseudomonadati</taxon>
        <taxon>Pseudomonadota</taxon>
        <taxon>Gammaproteobacteria</taxon>
        <taxon>Lysobacterales</taxon>
        <taxon>Lysobacteraceae</taxon>
        <taxon>Coralloluteibacterium</taxon>
    </lineage>
</organism>
<reference evidence="2" key="1">
    <citation type="journal article" date="2019" name="Int. J. Syst. Evol. Microbiol.">
        <title>The Global Catalogue of Microorganisms (GCM) 10K type strain sequencing project: providing services to taxonomists for standard genome sequencing and annotation.</title>
        <authorList>
            <consortium name="The Broad Institute Genomics Platform"/>
            <consortium name="The Broad Institute Genome Sequencing Center for Infectious Disease"/>
            <person name="Wu L."/>
            <person name="Ma J."/>
        </authorList>
    </citation>
    <scope>NUCLEOTIDE SEQUENCE [LARGE SCALE GENOMIC DNA]</scope>
    <source>
        <strain evidence="2">CGMCC 1.13574</strain>
    </source>
</reference>
<dbReference type="Proteomes" id="UP001595892">
    <property type="component" value="Unassembled WGS sequence"/>
</dbReference>
<sequence length="127" mass="13887">MKGALLPPRLEVVERPRDADERTLRLCFSERDAIAASVVLSGRTYREIAARMGVSKTLVDAMVKGDRPLTAKRTAAFCAATGTNLVRQYREMERALRAATGNLRERDRIADIVAPTLKAWGGAACQG</sequence>
<keyword evidence="2" id="KW-1185">Reference proteome</keyword>
<dbReference type="EMBL" id="JBHSGG010000044">
    <property type="protein sequence ID" value="MFC4729498.1"/>
    <property type="molecule type" value="Genomic_DNA"/>
</dbReference>
<evidence type="ECO:0000313" key="2">
    <source>
        <dbReference type="Proteomes" id="UP001595892"/>
    </source>
</evidence>
<name>A0ABV9NSJ0_9GAMM</name>
<comment type="caution">
    <text evidence="1">The sequence shown here is derived from an EMBL/GenBank/DDBJ whole genome shotgun (WGS) entry which is preliminary data.</text>
</comment>
<proteinExistence type="predicted"/>
<accession>A0ABV9NSJ0</accession>
<protein>
    <recommendedName>
        <fullName evidence="3">Helix-turn-helix domain-containing protein</fullName>
    </recommendedName>
</protein>